<evidence type="ECO:0000256" key="1">
    <source>
        <dbReference type="ARBA" id="ARBA00023015"/>
    </source>
</evidence>
<organism evidence="6 7">
    <name type="scientific">Archangium minus</name>
    <dbReference type="NCBI Taxonomy" id="83450"/>
    <lineage>
        <taxon>Bacteria</taxon>
        <taxon>Pseudomonadati</taxon>
        <taxon>Myxococcota</taxon>
        <taxon>Myxococcia</taxon>
        <taxon>Myxococcales</taxon>
        <taxon>Cystobacterineae</taxon>
        <taxon>Archangiaceae</taxon>
        <taxon>Archangium</taxon>
    </lineage>
</organism>
<dbReference type="EMBL" id="CP043494">
    <property type="protein sequence ID" value="WNG43263.1"/>
    <property type="molecule type" value="Genomic_DNA"/>
</dbReference>
<evidence type="ECO:0000256" key="3">
    <source>
        <dbReference type="ARBA" id="ARBA00023163"/>
    </source>
</evidence>
<dbReference type="PROSITE" id="PS50977">
    <property type="entry name" value="HTH_TETR_2"/>
    <property type="match status" value="1"/>
</dbReference>
<evidence type="ECO:0000313" key="7">
    <source>
        <dbReference type="Proteomes" id="UP001611383"/>
    </source>
</evidence>
<protein>
    <submittedName>
        <fullName evidence="6">TetR/AcrR family transcriptional regulator</fullName>
    </submittedName>
</protein>
<gene>
    <name evidence="6" type="ORF">F0U60_03510</name>
</gene>
<accession>A0ABY9WI12</accession>
<dbReference type="InterPro" id="IPR036271">
    <property type="entry name" value="Tet_transcr_reg_TetR-rel_C_sf"/>
</dbReference>
<dbReference type="InterPro" id="IPR009057">
    <property type="entry name" value="Homeodomain-like_sf"/>
</dbReference>
<dbReference type="PANTHER" id="PTHR47506">
    <property type="entry name" value="TRANSCRIPTIONAL REGULATORY PROTEIN"/>
    <property type="match status" value="1"/>
</dbReference>
<dbReference type="Proteomes" id="UP001611383">
    <property type="component" value="Chromosome"/>
</dbReference>
<keyword evidence="3" id="KW-0804">Transcription</keyword>
<keyword evidence="2 4" id="KW-0238">DNA-binding</keyword>
<evidence type="ECO:0000259" key="5">
    <source>
        <dbReference type="PROSITE" id="PS50977"/>
    </source>
</evidence>
<evidence type="ECO:0000256" key="2">
    <source>
        <dbReference type="ARBA" id="ARBA00023125"/>
    </source>
</evidence>
<feature type="DNA-binding region" description="H-T-H motif" evidence="4">
    <location>
        <begin position="32"/>
        <end position="51"/>
    </location>
</feature>
<dbReference type="Gene3D" id="1.10.10.60">
    <property type="entry name" value="Homeodomain-like"/>
    <property type="match status" value="1"/>
</dbReference>
<reference evidence="6 7" key="1">
    <citation type="submission" date="2019-08" db="EMBL/GenBank/DDBJ databases">
        <title>Archangium and Cystobacter genomes.</title>
        <authorList>
            <person name="Chen I.-C.K."/>
            <person name="Wielgoss S."/>
        </authorList>
    </citation>
    <scope>NUCLEOTIDE SEQUENCE [LARGE SCALE GENOMIC DNA]</scope>
    <source>
        <strain evidence="6 7">Cbm 6</strain>
    </source>
</reference>
<sequence>MRYPPEQKTRSREKLVRASASLAKQQGFAGSGVDALASAAGLTSGAFYRHFEGKGELLSAIVEMELETTRSRFSTLEPRNEEQLLLAIDTYLSLAHVRHPESGCVLPTLASEIGRASAETKEVFERALLELLAVLSEKVGDASVAFALLNQCVGAVMIARGLATDSAKRQVLEAARKSARESIASLLSTARVSDDS</sequence>
<proteinExistence type="predicted"/>
<evidence type="ECO:0000256" key="4">
    <source>
        <dbReference type="PROSITE-ProRule" id="PRU00335"/>
    </source>
</evidence>
<dbReference type="InterPro" id="IPR001647">
    <property type="entry name" value="HTH_TetR"/>
</dbReference>
<feature type="domain" description="HTH tetR-type" evidence="5">
    <location>
        <begin position="9"/>
        <end position="69"/>
    </location>
</feature>
<keyword evidence="1" id="KW-0805">Transcription regulation</keyword>
<dbReference type="RefSeq" id="WP_395813919.1">
    <property type="nucleotide sequence ID" value="NZ_CP043494.1"/>
</dbReference>
<dbReference type="Gene3D" id="1.10.357.10">
    <property type="entry name" value="Tetracycline Repressor, domain 2"/>
    <property type="match status" value="1"/>
</dbReference>
<dbReference type="Pfam" id="PF00440">
    <property type="entry name" value="TetR_N"/>
    <property type="match status" value="1"/>
</dbReference>
<keyword evidence="7" id="KW-1185">Reference proteome</keyword>
<name>A0ABY9WI12_9BACT</name>
<dbReference type="SUPFAM" id="SSF46689">
    <property type="entry name" value="Homeodomain-like"/>
    <property type="match status" value="1"/>
</dbReference>
<dbReference type="SUPFAM" id="SSF48498">
    <property type="entry name" value="Tetracyclin repressor-like, C-terminal domain"/>
    <property type="match status" value="1"/>
</dbReference>
<dbReference type="PRINTS" id="PR00455">
    <property type="entry name" value="HTHTETR"/>
</dbReference>
<evidence type="ECO:0000313" key="6">
    <source>
        <dbReference type="EMBL" id="WNG43263.1"/>
    </source>
</evidence>
<dbReference type="PANTHER" id="PTHR47506:SF7">
    <property type="entry name" value="TRANSCRIPTIONAL REGULATORY PROTEIN"/>
    <property type="match status" value="1"/>
</dbReference>